<sequence>MNVSQLQASVAPRVQTTSSDATEKDADFLALRLLNKRARVTLSSQPIDLSAIRGKASLFATANQKAWFAAVVRDQSSKSSLILSPLADLRSAFATAAADDDRIFQPQRRLSLDDAIPVVVAFACNDSRLLVGVSEGAIAVFDTALLFSPGDSPVNPLHTFSGAAGSSLLSVLPNPGDMPELVAVLRECSQNPAAPAVELLDVLKNQSTGGWRGAGSPNTTPASLSWSPKGKQLALGLQSGDIVTFSPSATSTPKSIIPRPPGATDQSVISNTWLTSSSFHAIYAPQGALAPDTEQSHFNVSLDSKSNSASDVKLTSPYLPFPGLRPPGAFIITMRNWDPAKFLLFAGDSSSSDIGVIGNITDASGETWCNLSLEETSTPSLPLDKDMNDTILIGLELDLTNTSPFHHTTASGEGLDLPPPPILYAYASDGTIIGWNVLNVNSTPYPGVAAPASTIATEPSSEMTDAPPVVTPPAAEQPSPSPFGQATAFGQKPSVFGQQSAFATQASPAFGQSAFGQPSSRFGQQPSSAFSAQPSNAPSFGQSAFGQPAFGQSAFGSTAPSTSPFGQSAASAFGSGGSTSAFSSAPSSGGFGAFSSSGPTKFGQSGFGFGSSPSPTTTPPVPTPAPDPAPASAEDSMAADDAPSFGGLSLGMGAPDNAQTKLGGIFGNTSTPFAAAPAASESGSLIKPATGFGAFGGTDQKSAFGSATKSESAFGKSDFQVNPDSGFGKSTFGTQPSPAFGQSTFGQPSSSAQPAFGKSGFGQSGFAQAGASAFGKPSIGATSPTPATTAAGGGFGAFASSSPTTFGSALSQTTTPTKPVWATSGPEQPKPVFSGSVFGQSSDSPAGKAPAVEAPVSAFAPRETPALRDESRSPSPVAAIKEEPPATPLFKSSAPAPTTGAFGQLKSSPSAFYKPASGFGVGGDSSSSSPFFNPPKKVEEKPVSAFALSSTPPTTPLKSTTGTPAFGASSMPGTAVKTSFGAPSTPQSAFAVAAPTTGAFSAFAGTGGFGAAAAGGTKSFSDLLRGGGDDAKDPSKSRASVFKITTEDESKAAATPNSPPQTPTRESAVPLQSSTTPEAKAETVLSPNLNLPEDTEKTPTTPAPRLVNEEADGGKGKGKEQEEELGPRAELSETPSFASVSSASTDSFVEVSAKDDDEDAEEGEVEDDTKSFVSELSSDSEPSEDELPDERDSEEETQDERRLEPTNVPLPSTPAESTRSPSTTPKADPPTITLSTSPPPPPQPFSFGQRVSPTREVSTTPPGSPAKESPRALSPAPTPGPSPKTPLPANSPFGLLPRPSTRPARSSPLASAPLSREPEAVEPNLVPPTSKSAPPATTPQPALPKPLFGQWTPPVKAEPEPDASRPKTPPLLFGAPSSGAKVSGIASMPSLSPSSTPPPVKPPAASMPSLSPATTPHSFGFAPSTPSLTQSPSPQSTLFGGGRFKAAEVVPPPAFTPPPFTPPPMPPGGLLGSGIKKPAEVAPVSAPVPQVLPAPPMQPPKPEEGMQAECLYLFASLGKELQNLKAFADIAGKRTIELAKPSGFTHTALDLCNPPKWAHGDIKTYGRVMAELQEDIRALKQQRVLLRRLLREMGSHMLKAGTKKEEIIRFNRAKTDAEFAKMLKVRTLGPEYLETQMQLRRDIRAMRDRVQKLEDHLQASKKRVNALKTGKPGLRAPSLDTINRTFRNIDIAIKHQSEDVSRLRHRLTKLDISDATRGDKDKRLFAAPDSISTAVSKRPTNVTQNVAATTAAALNAERSAQKLKRVLLAVRREPLLNTGASKTHTSVPTLFHTPQKAGTVKMEPATPPSLFGSMQATPNKLFGAVPSVTPPGFFGAMPATTAISFPSTMPLPAWSPTPSELEESPSHSPSRHRERTGSGAKHHQKPIALKKAVVPGVQTSPSPAPAFDWGPVPVITPMKTLSADVRRGK</sequence>
<dbReference type="EMBL" id="MU266667">
    <property type="protein sequence ID" value="KAH7919373.1"/>
    <property type="molecule type" value="Genomic_DNA"/>
</dbReference>
<keyword evidence="2" id="KW-1185">Reference proteome</keyword>
<proteinExistence type="predicted"/>
<evidence type="ECO:0000313" key="1">
    <source>
        <dbReference type="EMBL" id="KAH7919373.1"/>
    </source>
</evidence>
<reference evidence="1" key="1">
    <citation type="journal article" date="2021" name="New Phytol.">
        <title>Evolutionary innovations through gain and loss of genes in the ectomycorrhizal Boletales.</title>
        <authorList>
            <person name="Wu G."/>
            <person name="Miyauchi S."/>
            <person name="Morin E."/>
            <person name="Kuo A."/>
            <person name="Drula E."/>
            <person name="Varga T."/>
            <person name="Kohler A."/>
            <person name="Feng B."/>
            <person name="Cao Y."/>
            <person name="Lipzen A."/>
            <person name="Daum C."/>
            <person name="Hundley H."/>
            <person name="Pangilinan J."/>
            <person name="Johnson J."/>
            <person name="Barry K."/>
            <person name="LaButti K."/>
            <person name="Ng V."/>
            <person name="Ahrendt S."/>
            <person name="Min B."/>
            <person name="Choi I.G."/>
            <person name="Park H."/>
            <person name="Plett J.M."/>
            <person name="Magnuson J."/>
            <person name="Spatafora J.W."/>
            <person name="Nagy L.G."/>
            <person name="Henrissat B."/>
            <person name="Grigoriev I.V."/>
            <person name="Yang Z.L."/>
            <person name="Xu J."/>
            <person name="Martin F.M."/>
        </authorList>
    </citation>
    <scope>NUCLEOTIDE SEQUENCE</scope>
    <source>
        <strain evidence="1">KUC20120723A-06</strain>
    </source>
</reference>
<name>A0ACB8B2P7_9AGAM</name>
<comment type="caution">
    <text evidence="1">The sequence shown here is derived from an EMBL/GenBank/DDBJ whole genome shotgun (WGS) entry which is preliminary data.</text>
</comment>
<protein>
    <submittedName>
        <fullName evidence="1">Uncharacterized protein</fullName>
    </submittedName>
</protein>
<evidence type="ECO:0000313" key="2">
    <source>
        <dbReference type="Proteomes" id="UP000790709"/>
    </source>
</evidence>
<organism evidence="1 2">
    <name type="scientific">Leucogyrophana mollusca</name>
    <dbReference type="NCBI Taxonomy" id="85980"/>
    <lineage>
        <taxon>Eukaryota</taxon>
        <taxon>Fungi</taxon>
        <taxon>Dikarya</taxon>
        <taxon>Basidiomycota</taxon>
        <taxon>Agaricomycotina</taxon>
        <taxon>Agaricomycetes</taxon>
        <taxon>Agaricomycetidae</taxon>
        <taxon>Boletales</taxon>
        <taxon>Boletales incertae sedis</taxon>
        <taxon>Leucogyrophana</taxon>
    </lineage>
</organism>
<accession>A0ACB8B2P7</accession>
<gene>
    <name evidence="1" type="ORF">BV22DRAFT_1075323</name>
</gene>
<dbReference type="Proteomes" id="UP000790709">
    <property type="component" value="Unassembled WGS sequence"/>
</dbReference>